<keyword evidence="7" id="KW-0418">Kinase</keyword>
<feature type="binding site" evidence="3">
    <location>
        <position position="2060"/>
    </location>
    <ligand>
        <name>ATP</name>
        <dbReference type="ChEBI" id="CHEBI:30616"/>
    </ligand>
</feature>
<dbReference type="SUPFAM" id="SSF74924">
    <property type="entry name" value="Cap-Gly domain"/>
    <property type="match status" value="1"/>
</dbReference>
<dbReference type="GO" id="GO:0004672">
    <property type="term" value="F:protein kinase activity"/>
    <property type="evidence" value="ECO:0007669"/>
    <property type="project" value="InterPro"/>
</dbReference>
<evidence type="ECO:0000256" key="2">
    <source>
        <dbReference type="ARBA" id="ARBA00022840"/>
    </source>
</evidence>
<organism evidence="7 8">
    <name type="scientific">Stylophora pistillata</name>
    <name type="common">Smooth cauliflower coral</name>
    <dbReference type="NCBI Taxonomy" id="50429"/>
    <lineage>
        <taxon>Eukaryota</taxon>
        <taxon>Metazoa</taxon>
        <taxon>Cnidaria</taxon>
        <taxon>Anthozoa</taxon>
        <taxon>Hexacorallia</taxon>
        <taxon>Scleractinia</taxon>
        <taxon>Astrocoeniina</taxon>
        <taxon>Pocilloporidae</taxon>
        <taxon>Stylophora</taxon>
    </lineage>
</organism>
<dbReference type="PANTHER" id="PTHR44329">
    <property type="entry name" value="SERINE/THREONINE-PROTEIN KINASE TNNI3K-RELATED"/>
    <property type="match status" value="1"/>
</dbReference>
<dbReference type="InterPro" id="IPR011009">
    <property type="entry name" value="Kinase-like_dom_sf"/>
</dbReference>
<feature type="region of interest" description="Disordered" evidence="5">
    <location>
        <begin position="339"/>
        <end position="361"/>
    </location>
</feature>
<gene>
    <name evidence="7" type="primary">kinX</name>
    <name evidence="7" type="ORF">AWC38_SpisGene13838</name>
</gene>
<keyword evidence="2 3" id="KW-0067">ATP-binding</keyword>
<proteinExistence type="predicted"/>
<feature type="domain" description="Protein kinase" evidence="6">
    <location>
        <begin position="2033"/>
        <end position="2277"/>
    </location>
</feature>
<protein>
    <submittedName>
        <fullName evidence="7">Putative serine/threonine-protein kinase kinX</fullName>
    </submittedName>
</protein>
<feature type="coiled-coil region" evidence="4">
    <location>
        <begin position="373"/>
        <end position="676"/>
    </location>
</feature>
<dbReference type="InterPro" id="IPR017441">
    <property type="entry name" value="Protein_kinase_ATP_BS"/>
</dbReference>
<dbReference type="InterPro" id="IPR051681">
    <property type="entry name" value="Ser/Thr_Kinases-Pseudokinases"/>
</dbReference>
<evidence type="ECO:0000256" key="3">
    <source>
        <dbReference type="PROSITE-ProRule" id="PRU10141"/>
    </source>
</evidence>
<reference evidence="8" key="1">
    <citation type="journal article" date="2017" name="bioRxiv">
        <title>Comparative analysis of the genomes of Stylophora pistillata and Acropora digitifera provides evidence for extensive differences between species of corals.</title>
        <authorList>
            <person name="Voolstra C.R."/>
            <person name="Li Y."/>
            <person name="Liew Y.J."/>
            <person name="Baumgarten S."/>
            <person name="Zoccola D."/>
            <person name="Flot J.-F."/>
            <person name="Tambutte S."/>
            <person name="Allemand D."/>
            <person name="Aranda M."/>
        </authorList>
    </citation>
    <scope>NUCLEOTIDE SEQUENCE [LARGE SCALE GENOMIC DNA]</scope>
</reference>
<dbReference type="GO" id="GO:0005524">
    <property type="term" value="F:ATP binding"/>
    <property type="evidence" value="ECO:0007669"/>
    <property type="project" value="UniProtKB-UniRule"/>
</dbReference>
<keyword evidence="1 3" id="KW-0547">Nucleotide-binding</keyword>
<dbReference type="InterPro" id="IPR008266">
    <property type="entry name" value="Tyr_kinase_AS"/>
</dbReference>
<name>A0A2B4RZK4_STYPI</name>
<keyword evidence="4" id="KW-0175">Coiled coil</keyword>
<feature type="compositionally biased region" description="Acidic residues" evidence="5">
    <location>
        <begin position="1349"/>
        <end position="1375"/>
    </location>
</feature>
<feature type="compositionally biased region" description="Basic and acidic residues" evidence="5">
    <location>
        <begin position="2444"/>
        <end position="2467"/>
    </location>
</feature>
<dbReference type="SMART" id="SM01052">
    <property type="entry name" value="CAP_GLY"/>
    <property type="match status" value="1"/>
</dbReference>
<evidence type="ECO:0000256" key="4">
    <source>
        <dbReference type="SAM" id="Coils"/>
    </source>
</evidence>
<evidence type="ECO:0000259" key="6">
    <source>
        <dbReference type="PROSITE" id="PS50011"/>
    </source>
</evidence>
<evidence type="ECO:0000313" key="7">
    <source>
        <dbReference type="EMBL" id="PFX21672.1"/>
    </source>
</evidence>
<feature type="domain" description="Protein kinase" evidence="6">
    <location>
        <begin position="2589"/>
        <end position="2952"/>
    </location>
</feature>
<dbReference type="PROSITE" id="PS00109">
    <property type="entry name" value="PROTEIN_KINASE_TYR"/>
    <property type="match status" value="4"/>
</dbReference>
<feature type="region of interest" description="Disordered" evidence="5">
    <location>
        <begin position="1349"/>
        <end position="1376"/>
    </location>
</feature>
<dbReference type="EMBL" id="LSMT01000267">
    <property type="protein sequence ID" value="PFX21672.1"/>
    <property type="molecule type" value="Genomic_DNA"/>
</dbReference>
<feature type="compositionally biased region" description="Basic and acidic residues" evidence="5">
    <location>
        <begin position="348"/>
        <end position="361"/>
    </location>
</feature>
<feature type="region of interest" description="Disordered" evidence="5">
    <location>
        <begin position="2444"/>
        <end position="2480"/>
    </location>
</feature>
<comment type="caution">
    <text evidence="7">The sequence shown here is derived from an EMBL/GenBank/DDBJ whole genome shotgun (WGS) entry which is preliminary data.</text>
</comment>
<feature type="coiled-coil region" evidence="4">
    <location>
        <begin position="2514"/>
        <end position="2576"/>
    </location>
</feature>
<feature type="region of interest" description="Disordered" evidence="5">
    <location>
        <begin position="1469"/>
        <end position="1524"/>
    </location>
</feature>
<sequence>MEINSVQKEKPCDRYSDYYIVRFDPCQELVQGELLKALSSSYDFNVKTFVLVYPAYQGGQKTPLIVRSTCNEAFTRLSNEDASLLLPCTTPESRYHVISQQGMVVFGRRLQPGTEVLVSFKGCPWSLNDEFIRASVKYKGELPSEVGTFFGLQLKSNDDARGSSVSNHSPQLPSFSWASPTVIFVGLDRLKPLFLDGEEPEYPEPREFHDYKTHLQYVTRKHDPLLISQERTDKVSVQTGQNVVTLAVGFSTGGTKLQNSKEEFTDENKETMTGLLLDERAATVKIGKGHAWKLLMNEEQIEEVETHPEKESPEHQGVYSTVQPVEMGLGLNEVYQAFDENQPNTSNRRKEQTNQEKQLRQREEWEEIIRTDLKETEQRLRSQTTEKESIETLLRLQLEERKQRVTTLQRQLWETNQQCLEREEQEEILRTDLDEMRHRLKNKMTEKEARETELHQQLEERDQRITKFLIQLQRLERQLREKEDREELLQENLKEMEQQLQDEMTQTKSKENYLHKQLREKDQQMEEIQEKLREMGQQLAQEDEREDIFQAQLRKMEQRLREEETTFNIRLEDKDMQVKNLQKQVTETETQLRGIERRLKEEETTFNIRLKDKDHLIENLQKQVTETQTYLRGMERRLREEETASNIRLKDKDHQIEKLQKQVTEKEEREQRWRENWKKTETRETWFRAQLTEKTQQVLNFQTLWNMKELEWTEKEECEKNLRTHIRELREQLREKENLQGQVREMEDRWRNAQRHLAEKEVETANLRQQVANLEDRLQSELCDWIIPRDEIQISDNSLGAGGWAEVFEGRYCGCSVAVKQIHEVIVSPHNQSLFQREIDIASRCRHPCLLQFIGATNDEGIPLYVTELMETSLRQLLEQRPLSMPEISVIALDVAQALNYLHRKKPSPIIHRDISSGNVLLWRQGNRWRGKVSDYGAAKFKERKMSIGPGCFAYSAPEVNKSSNQTAKIDVYSFGVLLCEMCTFKQFPDPQKRLAQVNMVKNHALRELVRRCLKTNPRERPDMTEATDIFSFGVILYEMCIGELPDPERQGQQVARVKNHVLQELIHKCLPEDPEERPGIDSLHNFTISAENIYQYVDNSSALSTVHLLDVSTKGNENNDAMLDFHQSEGNPSQRKAMSLNDLRSGEHYPDLKSRLSRLSRFFRGKGVKREKIDPELEVNQRVVTFIEEEVSRGTVRHIGEEKDSNGIFQKILGLEMGNPGQRKSMSLNDPRSGEHNPDLKSRLSRLSRFLRGKGVRKEKIDPELKVNQRVVTFIEDDVFRGTVRHIGEEKDSNGIVQKILGLEMDKMLSVGGCGRRNGRQLFSCEEGFSLFIPVESVMLDREFDAEPEALETPEEEEEESSEEFDSQSDDDSSEMGIDIVSVERKLEVKQDHYTPSNPQEEEYREWEEDWKMQSTTSQEGMTNCKVESDHVWDKTVTLYGQLMEQSIPVSSESLAQGLMGSDADLNEETKHENNEVLELKVKEEQLVKEEQETVPSKAPQDGEKQQDNALGQTQNAEEDLRISQDDFSITAVRFHEAEEERRVENLSSDLSETEQRLRKELIRTEIRVVLLNNQLMIKQQQVENFQRKIERMEQQLTVREYQKEIFRTQRNKEQRLLAELNEKQTTEILLRKQLNGKDCQEAKLQRRLSKQEQELEKEQGLREELIEKETVEILLRKQLIQMDILEASLRRQLSEKGQQLEEKDKGDETLREEFREMEGRLREEITEKDARQVVLCEQFKEKDQQLKEMKQQLTATEEREEDLKTQIRSVEEQFRKNEDRVENLQTNLRDAEQRLTQKEAQEENLRSILKLTEERMREELAEKETRETELCEQLGEKEERALDLQRRLSEMEQQMSEKNDEKQTLLRQLTEMEQRSREETAEIEMRENGFRKQLREGEQKLREIRQQLTEKEKQEENLRTQLRVHLMEQQLKEEMIEEATGLGEQLREKDQQIENLQMQLGQQHEQLREREEQLANVRMHLEERESLRTDFQHQFEEIEAENANLRQQVDNLQNQSGTQSHDWIISRDDIQLTDKTLGVGGWGEVFEGKYCGCSVAVKRIHAEIFSPYNQSLFQREIDIASRCRHPCLLQFIGATNDEEIPLFVTELMESNLRELLRQRSLSHREIAIISLDVARALNYLHQRRPLPILHRDVSSSNVLLWRQNNQWRGKVSDYGSAKFEEQFMSIGPGCFAYSAPEVQKSENQTAKIDVYSFGVLLCEMCIHTFPDYQNRERQIALVTDCVLQDLIRRCLRSDPSERPDMTEIVSRLEQFNETFAHCTLGTTEVEAKLQEDIDSLCVWSTQNRMVLIAGKTKSILVTGKRLKSRVADPSLKLQANGTAIEQVIHQKLLGVTIDQELTFKEHVDKLCKKLSKKIGLLKKLCTYLPIEERLLFYNALIKPVMMYGSIVWTYCSKEDLMRVFRLQKRAARVILELKDASRKKALSETEDKLTHEQEKVKEKEQELDKLPSQLSDNTQQLGNLQRQSQKSRLCCSQECEQLQSKNQHLHDTGELSKAVTQQLTDVREQLQIEKRERTVLQGEISKLQGKLKAKDQEIDELEQTLKAAQKEMNELQREEKPDWVIPRDQIQLTDSSLGKGSWGFVIEGRYCGCAVAVKKMHDLILSPHNISLFEREMKIASRCRHPCLLQFIGATNDFDSPLFVTELLEKSLRVLLNERSLRRDEIFVISLDVARALNYLHQKEPSPIIHRDISSANVLLWQQGNQWRAKVSDYGTANFIEQIMTANPGALIYSAPEVSTKNQTEKFIGASIDAEGLLLITELMDRSLRSLYEEQPLLKREVCIISVDVVQALNYLHKSLPHPIIHRDISSANVLLWRQNDQWRAKVSDYGNANYVRQSRKDGPGSAVYSAPEATDDSTKQNISCKLDVYSFGVLLCEICISEFPDPERRQEQVTKAVNSEFRDLCELLIPKCLIEEPEDRPDMEEIIDGLEAFQRNHKLQ</sequence>
<feature type="binding site" evidence="3">
    <location>
        <position position="2617"/>
    </location>
    <ligand>
        <name>ATP</name>
        <dbReference type="ChEBI" id="CHEBI:30616"/>
    </ligand>
</feature>
<dbReference type="OrthoDB" id="4062651at2759"/>
<dbReference type="InterPro" id="IPR000719">
    <property type="entry name" value="Prot_kinase_dom"/>
</dbReference>
<dbReference type="GO" id="GO:0097527">
    <property type="term" value="P:necroptotic signaling pathway"/>
    <property type="evidence" value="ECO:0007669"/>
    <property type="project" value="TreeGrafter"/>
</dbReference>
<evidence type="ECO:0000313" key="8">
    <source>
        <dbReference type="Proteomes" id="UP000225706"/>
    </source>
</evidence>
<feature type="domain" description="Protein kinase" evidence="6">
    <location>
        <begin position="793"/>
        <end position="1088"/>
    </location>
</feature>
<feature type="compositionally biased region" description="Polar residues" evidence="5">
    <location>
        <begin position="2470"/>
        <end position="2480"/>
    </location>
</feature>
<keyword evidence="7" id="KW-0808">Transferase</keyword>
<dbReference type="Gene3D" id="2.30.30.190">
    <property type="entry name" value="CAP Gly-rich-like domain"/>
    <property type="match status" value="1"/>
</dbReference>
<dbReference type="InterPro" id="IPR000938">
    <property type="entry name" value="CAP-Gly_domain"/>
</dbReference>
<feature type="compositionally biased region" description="Basic and acidic residues" evidence="5">
    <location>
        <begin position="1469"/>
        <end position="1493"/>
    </location>
</feature>
<feature type="region of interest" description="Disordered" evidence="5">
    <location>
        <begin position="1388"/>
        <end position="1408"/>
    </location>
</feature>
<dbReference type="Pfam" id="PF00069">
    <property type="entry name" value="Pkinase"/>
    <property type="match status" value="4"/>
</dbReference>
<feature type="coiled-coil region" evidence="4">
    <location>
        <begin position="715"/>
        <end position="784"/>
    </location>
</feature>
<dbReference type="PROSITE" id="PS00107">
    <property type="entry name" value="PROTEIN_KINASE_ATP"/>
    <property type="match status" value="3"/>
</dbReference>
<dbReference type="InterPro" id="IPR036859">
    <property type="entry name" value="CAP-Gly_dom_sf"/>
</dbReference>
<dbReference type="Gene3D" id="1.10.510.10">
    <property type="entry name" value="Transferase(Phosphotransferase) domain 1"/>
    <property type="match status" value="5"/>
</dbReference>
<accession>A0A2B4RZK4</accession>
<feature type="region of interest" description="Disordered" evidence="5">
    <location>
        <begin position="1219"/>
        <end position="1241"/>
    </location>
</feature>
<evidence type="ECO:0000256" key="1">
    <source>
        <dbReference type="ARBA" id="ARBA00022741"/>
    </source>
</evidence>
<feature type="coiled-coil region" evidence="4">
    <location>
        <begin position="1738"/>
        <end position="2017"/>
    </location>
</feature>
<evidence type="ECO:0000256" key="5">
    <source>
        <dbReference type="SAM" id="MobiDB-lite"/>
    </source>
</evidence>
<feature type="binding site" evidence="3">
    <location>
        <position position="820"/>
    </location>
    <ligand>
        <name>ATP</name>
        <dbReference type="ChEBI" id="CHEBI:30616"/>
    </ligand>
</feature>
<dbReference type="PANTHER" id="PTHR44329:SF298">
    <property type="entry name" value="MIXED LINEAGE KINASE DOMAIN-LIKE PROTEIN"/>
    <property type="match status" value="1"/>
</dbReference>
<feature type="coiled-coil region" evidence="4">
    <location>
        <begin position="1538"/>
        <end position="1670"/>
    </location>
</feature>
<dbReference type="Gene3D" id="3.30.200.20">
    <property type="entry name" value="Phosphorylase Kinase, domain 1"/>
    <property type="match status" value="3"/>
</dbReference>
<dbReference type="SUPFAM" id="SSF56112">
    <property type="entry name" value="Protein kinase-like (PK-like)"/>
    <property type="match status" value="5"/>
</dbReference>
<dbReference type="Proteomes" id="UP000225706">
    <property type="component" value="Unassembled WGS sequence"/>
</dbReference>
<keyword evidence="8" id="KW-1185">Reference proteome</keyword>
<dbReference type="PROSITE" id="PS50011">
    <property type="entry name" value="PROTEIN_KINASE_DOM"/>
    <property type="match status" value="3"/>
</dbReference>